<keyword evidence="8 10" id="KW-0460">Magnesium</keyword>
<keyword evidence="15" id="KW-1185">Reference proteome</keyword>
<feature type="site" description="Interaction with substrate tRNA" evidence="10">
    <location>
        <position position="125"/>
    </location>
</feature>
<dbReference type="Pfam" id="PF01715">
    <property type="entry name" value="IPPT"/>
    <property type="match status" value="1"/>
</dbReference>
<evidence type="ECO:0000313" key="14">
    <source>
        <dbReference type="EMBL" id="MFC4354504.1"/>
    </source>
</evidence>
<dbReference type="InterPro" id="IPR027417">
    <property type="entry name" value="P-loop_NTPase"/>
</dbReference>
<accession>A0ABV8UTW8</accession>
<evidence type="ECO:0000256" key="6">
    <source>
        <dbReference type="ARBA" id="ARBA00022741"/>
    </source>
</evidence>
<keyword evidence="4 10" id="KW-0808">Transferase</keyword>
<evidence type="ECO:0000256" key="3">
    <source>
        <dbReference type="ARBA" id="ARBA00005842"/>
    </source>
</evidence>
<keyword evidence="6 10" id="KW-0547">Nucleotide-binding</keyword>
<organism evidence="14 15">
    <name type="scientific">Chryseomicrobium palamuruense</name>
    <dbReference type="NCBI Taxonomy" id="682973"/>
    <lineage>
        <taxon>Bacteria</taxon>
        <taxon>Bacillati</taxon>
        <taxon>Bacillota</taxon>
        <taxon>Bacilli</taxon>
        <taxon>Bacillales</taxon>
        <taxon>Caryophanaceae</taxon>
        <taxon>Chryseomicrobium</taxon>
    </lineage>
</organism>
<name>A0ABV8UTW8_9BACL</name>
<evidence type="ECO:0000313" key="15">
    <source>
        <dbReference type="Proteomes" id="UP001595733"/>
    </source>
</evidence>
<protein>
    <recommendedName>
        <fullName evidence="10">tRNA dimethylallyltransferase</fullName>
        <ecNumber evidence="10">2.5.1.75</ecNumber>
    </recommendedName>
    <alternativeName>
        <fullName evidence="10">Dimethylallyl diphosphate:tRNA dimethylallyltransferase</fullName>
        <shortName evidence="10">DMAPP:tRNA dimethylallyltransferase</shortName>
        <shortName evidence="10">DMATase</shortName>
    </alternativeName>
    <alternativeName>
        <fullName evidence="10">Isopentenyl-diphosphate:tRNA isopentenyltransferase</fullName>
        <shortName evidence="10">IPP transferase</shortName>
        <shortName evidence="10">IPPT</shortName>
        <shortName evidence="10">IPTase</shortName>
    </alternativeName>
</protein>
<feature type="binding site" evidence="10">
    <location>
        <begin position="11"/>
        <end position="18"/>
    </location>
    <ligand>
        <name>ATP</name>
        <dbReference type="ChEBI" id="CHEBI:30616"/>
    </ligand>
</feature>
<feature type="region of interest" description="Interaction with substrate tRNA" evidence="10">
    <location>
        <begin position="157"/>
        <end position="161"/>
    </location>
</feature>
<keyword evidence="5 10" id="KW-0819">tRNA processing</keyword>
<dbReference type="Gene3D" id="1.10.20.140">
    <property type="match status" value="1"/>
</dbReference>
<dbReference type="EC" id="2.5.1.75" evidence="10"/>
<evidence type="ECO:0000256" key="12">
    <source>
        <dbReference type="RuleBase" id="RU003784"/>
    </source>
</evidence>
<dbReference type="PANTHER" id="PTHR11088">
    <property type="entry name" value="TRNA DIMETHYLALLYLTRANSFERASE"/>
    <property type="match status" value="1"/>
</dbReference>
<dbReference type="InterPro" id="IPR039657">
    <property type="entry name" value="Dimethylallyltransferase"/>
</dbReference>
<sequence length="306" mass="35135">MKKQKVLVLAGPTASGKTALSIELAKRFNGEIINGDAFQVYKGLDIGTAKVTTEEMEGIPHHLLSLREPSEAFSVAEYQKLVRMTIEDITSRGHVPILVGGTGLYIQAVLYDFQFVEQAVDTELRQQLEQLTSEELWGQLSEQDPEAAQEIHPNNKQRVVRALERVIASGVNKQEAEQNRGKDTLYSFVIFGLERDRQELYQRINTRVYLMIANGLVEEVKELLKRTPKDAQAFQAIGYKEVISHLEGRLTHEEMIAEIQQNSRRYAKRQFTYFRNKLPVEWVHPEEDYVKIVERCNEFLKGNENK</sequence>
<dbReference type="NCBIfam" id="TIGR00174">
    <property type="entry name" value="miaA"/>
    <property type="match status" value="1"/>
</dbReference>
<evidence type="ECO:0000256" key="8">
    <source>
        <dbReference type="ARBA" id="ARBA00022842"/>
    </source>
</evidence>
<evidence type="ECO:0000256" key="4">
    <source>
        <dbReference type="ARBA" id="ARBA00022679"/>
    </source>
</evidence>
<comment type="subunit">
    <text evidence="10">Monomer.</text>
</comment>
<evidence type="ECO:0000256" key="9">
    <source>
        <dbReference type="ARBA" id="ARBA00049563"/>
    </source>
</evidence>
<dbReference type="Proteomes" id="UP001595733">
    <property type="component" value="Unassembled WGS sequence"/>
</dbReference>
<evidence type="ECO:0000256" key="1">
    <source>
        <dbReference type="ARBA" id="ARBA00001946"/>
    </source>
</evidence>
<dbReference type="InterPro" id="IPR018022">
    <property type="entry name" value="IPT"/>
</dbReference>
<dbReference type="EMBL" id="JBHSEF010000011">
    <property type="protein sequence ID" value="MFC4354504.1"/>
    <property type="molecule type" value="Genomic_DNA"/>
</dbReference>
<comment type="caution">
    <text evidence="10">Lacks conserved residue(s) required for the propagation of feature annotation.</text>
</comment>
<keyword evidence="7 10" id="KW-0067">ATP-binding</keyword>
<evidence type="ECO:0000256" key="10">
    <source>
        <dbReference type="HAMAP-Rule" id="MF_00185"/>
    </source>
</evidence>
<dbReference type="SUPFAM" id="SSF52540">
    <property type="entry name" value="P-loop containing nucleoside triphosphate hydrolases"/>
    <property type="match status" value="2"/>
</dbReference>
<comment type="caution">
    <text evidence="14">The sequence shown here is derived from an EMBL/GenBank/DDBJ whole genome shotgun (WGS) entry which is preliminary data.</text>
</comment>
<evidence type="ECO:0000256" key="11">
    <source>
        <dbReference type="RuleBase" id="RU003783"/>
    </source>
</evidence>
<dbReference type="PANTHER" id="PTHR11088:SF60">
    <property type="entry name" value="TRNA DIMETHYLALLYLTRANSFERASE"/>
    <property type="match status" value="1"/>
</dbReference>
<evidence type="ECO:0000256" key="7">
    <source>
        <dbReference type="ARBA" id="ARBA00022840"/>
    </source>
</evidence>
<comment type="similarity">
    <text evidence="3 10 13">Belongs to the IPP transferase family.</text>
</comment>
<comment type="function">
    <text evidence="2 10 12">Catalyzes the transfer of a dimethylallyl group onto the adenine at position 37 in tRNAs that read codons beginning with uridine, leading to the formation of N6-(dimethylallyl)adenosine (i(6)A).</text>
</comment>
<evidence type="ECO:0000256" key="2">
    <source>
        <dbReference type="ARBA" id="ARBA00003213"/>
    </source>
</evidence>
<dbReference type="HAMAP" id="MF_00185">
    <property type="entry name" value="IPP_trans"/>
    <property type="match status" value="1"/>
</dbReference>
<dbReference type="RefSeq" id="WP_378140781.1">
    <property type="nucleotide sequence ID" value="NZ_JBHSEF010000011.1"/>
</dbReference>
<reference evidence="15" key="1">
    <citation type="journal article" date="2019" name="Int. J. Syst. Evol. Microbiol.">
        <title>The Global Catalogue of Microorganisms (GCM) 10K type strain sequencing project: providing services to taxonomists for standard genome sequencing and annotation.</title>
        <authorList>
            <consortium name="The Broad Institute Genomics Platform"/>
            <consortium name="The Broad Institute Genome Sequencing Center for Infectious Disease"/>
            <person name="Wu L."/>
            <person name="Ma J."/>
        </authorList>
    </citation>
    <scope>NUCLEOTIDE SEQUENCE [LARGE SCALE GENOMIC DNA]</scope>
    <source>
        <strain evidence="15">CCUG 50353</strain>
    </source>
</reference>
<comment type="cofactor">
    <cofactor evidence="1 10">
        <name>Mg(2+)</name>
        <dbReference type="ChEBI" id="CHEBI:18420"/>
    </cofactor>
</comment>
<comment type="catalytic activity">
    <reaction evidence="9 10 11">
        <text>adenosine(37) in tRNA + dimethylallyl diphosphate = N(6)-dimethylallyladenosine(37) in tRNA + diphosphate</text>
        <dbReference type="Rhea" id="RHEA:26482"/>
        <dbReference type="Rhea" id="RHEA-COMP:10162"/>
        <dbReference type="Rhea" id="RHEA-COMP:10375"/>
        <dbReference type="ChEBI" id="CHEBI:33019"/>
        <dbReference type="ChEBI" id="CHEBI:57623"/>
        <dbReference type="ChEBI" id="CHEBI:74411"/>
        <dbReference type="ChEBI" id="CHEBI:74415"/>
        <dbReference type="EC" id="2.5.1.75"/>
    </reaction>
</comment>
<feature type="site" description="Interaction with substrate tRNA" evidence="10">
    <location>
        <position position="102"/>
    </location>
</feature>
<gene>
    <name evidence="10 14" type="primary">miaA</name>
    <name evidence="14" type="ORF">ACFO0S_05350</name>
</gene>
<feature type="binding site" evidence="10">
    <location>
        <begin position="13"/>
        <end position="18"/>
    </location>
    <ligand>
        <name>substrate</name>
    </ligand>
</feature>
<dbReference type="Gene3D" id="3.40.50.300">
    <property type="entry name" value="P-loop containing nucleotide triphosphate hydrolases"/>
    <property type="match status" value="1"/>
</dbReference>
<dbReference type="GO" id="GO:0052381">
    <property type="term" value="F:tRNA dimethylallyltransferase activity"/>
    <property type="evidence" value="ECO:0007669"/>
    <property type="project" value="UniProtKB-EC"/>
</dbReference>
<evidence type="ECO:0000256" key="13">
    <source>
        <dbReference type="RuleBase" id="RU003785"/>
    </source>
</evidence>
<proteinExistence type="inferred from homology"/>
<evidence type="ECO:0000256" key="5">
    <source>
        <dbReference type="ARBA" id="ARBA00022694"/>
    </source>
</evidence>